<dbReference type="InterPro" id="IPR036390">
    <property type="entry name" value="WH_DNA-bd_sf"/>
</dbReference>
<dbReference type="InterPro" id="IPR036388">
    <property type="entry name" value="WH-like_DNA-bd_sf"/>
</dbReference>
<evidence type="ECO:0000313" key="2">
    <source>
        <dbReference type="EMBL" id="KTB49277.1"/>
    </source>
</evidence>
<dbReference type="EMBL" id="LFDV01000001">
    <property type="protein sequence ID" value="KTB49277.1"/>
    <property type="molecule type" value="Genomic_DNA"/>
</dbReference>
<accession>A0A0W0GL34</accession>
<name>A0A0W0GL34_9CHLR</name>
<comment type="caution">
    <text evidence="2">The sequence shown here is derived from an EMBL/GenBank/DDBJ whole genome shotgun (WGS) entry which is preliminary data.</text>
</comment>
<dbReference type="Gene3D" id="1.10.10.10">
    <property type="entry name" value="Winged helix-like DNA-binding domain superfamily/Winged helix DNA-binding domain"/>
    <property type="match status" value="1"/>
</dbReference>
<protein>
    <submittedName>
        <fullName evidence="2">Uncharacterized protein</fullName>
    </submittedName>
</protein>
<feature type="coiled-coil region" evidence="1">
    <location>
        <begin position="83"/>
        <end position="124"/>
    </location>
</feature>
<reference evidence="2 3" key="1">
    <citation type="submission" date="2015-06" db="EMBL/GenBank/DDBJ databases">
        <title>Genome sequence of the organohalide-respiring Dehalogenimonas alkenigignens type strain (IP3-3T).</title>
        <authorList>
            <person name="Key T.A."/>
            <person name="Richmond D.P."/>
            <person name="Bowman K.S."/>
            <person name="Cho Y.-J."/>
            <person name="Chun J."/>
            <person name="da Costa M.S."/>
            <person name="Rainey F.A."/>
            <person name="Moe W.M."/>
        </authorList>
    </citation>
    <scope>NUCLEOTIDE SEQUENCE [LARGE SCALE GENOMIC DNA]</scope>
    <source>
        <strain evidence="2 3">IP3-3</strain>
    </source>
</reference>
<keyword evidence="1" id="KW-0175">Coiled coil</keyword>
<dbReference type="Gene3D" id="1.20.5.1700">
    <property type="match status" value="1"/>
</dbReference>
<evidence type="ECO:0000256" key="1">
    <source>
        <dbReference type="SAM" id="Coils"/>
    </source>
</evidence>
<evidence type="ECO:0000313" key="3">
    <source>
        <dbReference type="Proteomes" id="UP000053947"/>
    </source>
</evidence>
<dbReference type="AlphaFoldDB" id="A0A0W0GL34"/>
<gene>
    <name evidence="2" type="ORF">DEALK_01900</name>
</gene>
<proteinExistence type="predicted"/>
<dbReference type="SUPFAM" id="SSF90257">
    <property type="entry name" value="Myosin rod fragments"/>
    <property type="match status" value="1"/>
</dbReference>
<dbReference type="Proteomes" id="UP000053947">
    <property type="component" value="Unassembled WGS sequence"/>
</dbReference>
<sequence>MGRYPTVASKLEILEFIASKETATLGDLVNQFGYTAGAAAVRLCRLEHQRLIEKMWASKEGYCLTSRAYERLESLRRSRGKTYSQLLNEIDDLRRQLAEKESENQGLKNENIRLKTELSQIKSQYY</sequence>
<organism evidence="2 3">
    <name type="scientific">Dehalogenimonas alkenigignens</name>
    <dbReference type="NCBI Taxonomy" id="1217799"/>
    <lineage>
        <taxon>Bacteria</taxon>
        <taxon>Bacillati</taxon>
        <taxon>Chloroflexota</taxon>
        <taxon>Dehalococcoidia</taxon>
        <taxon>Dehalococcoidales</taxon>
        <taxon>Dehalococcoidaceae</taxon>
        <taxon>Dehalogenimonas</taxon>
    </lineage>
</organism>
<keyword evidence="3" id="KW-1185">Reference proteome</keyword>
<dbReference type="SUPFAM" id="SSF46785">
    <property type="entry name" value="Winged helix' DNA-binding domain"/>
    <property type="match status" value="1"/>
</dbReference>